<dbReference type="EMBL" id="BPLR01006686">
    <property type="protein sequence ID" value="GIY11716.1"/>
    <property type="molecule type" value="Genomic_DNA"/>
</dbReference>
<comment type="caution">
    <text evidence="1">The sequence shown here is derived from an EMBL/GenBank/DDBJ whole genome shotgun (WGS) entry which is preliminary data.</text>
</comment>
<dbReference type="AlphaFoldDB" id="A0AAV4QS48"/>
<evidence type="ECO:0000313" key="1">
    <source>
        <dbReference type="EMBL" id="GIY11716.1"/>
    </source>
</evidence>
<sequence length="83" mass="9277">MLTPALDLITTWIVLGRQSDAPEEPCVSSLSHSLRICSSKSKRHLFFAILTHPSIYPSLSRISKTCLTAHYCLMITSKQCARN</sequence>
<reference evidence="1 2" key="1">
    <citation type="submission" date="2021-06" db="EMBL/GenBank/DDBJ databases">
        <title>Caerostris extrusa draft genome.</title>
        <authorList>
            <person name="Kono N."/>
            <person name="Arakawa K."/>
        </authorList>
    </citation>
    <scope>NUCLEOTIDE SEQUENCE [LARGE SCALE GENOMIC DNA]</scope>
</reference>
<organism evidence="1 2">
    <name type="scientific">Caerostris extrusa</name>
    <name type="common">Bark spider</name>
    <name type="synonym">Caerostris bankana</name>
    <dbReference type="NCBI Taxonomy" id="172846"/>
    <lineage>
        <taxon>Eukaryota</taxon>
        <taxon>Metazoa</taxon>
        <taxon>Ecdysozoa</taxon>
        <taxon>Arthropoda</taxon>
        <taxon>Chelicerata</taxon>
        <taxon>Arachnida</taxon>
        <taxon>Araneae</taxon>
        <taxon>Araneomorphae</taxon>
        <taxon>Entelegynae</taxon>
        <taxon>Araneoidea</taxon>
        <taxon>Araneidae</taxon>
        <taxon>Caerostris</taxon>
    </lineage>
</organism>
<accession>A0AAV4QS48</accession>
<dbReference type="Proteomes" id="UP001054945">
    <property type="component" value="Unassembled WGS sequence"/>
</dbReference>
<gene>
    <name evidence="1" type="ORF">CEXT_8791</name>
</gene>
<proteinExistence type="predicted"/>
<protein>
    <submittedName>
        <fullName evidence="1">Uncharacterized protein</fullName>
    </submittedName>
</protein>
<evidence type="ECO:0000313" key="2">
    <source>
        <dbReference type="Proteomes" id="UP001054945"/>
    </source>
</evidence>
<keyword evidence="2" id="KW-1185">Reference proteome</keyword>
<name>A0AAV4QS48_CAEEX</name>